<keyword evidence="2 3" id="KW-0802">TPR repeat</keyword>
<dbReference type="PANTHER" id="PTHR45586">
    <property type="entry name" value="TPR REPEAT-CONTAINING PROTEIN PA4667"/>
    <property type="match status" value="1"/>
</dbReference>
<dbReference type="Pfam" id="PF14559">
    <property type="entry name" value="TPR_19"/>
    <property type="match status" value="2"/>
</dbReference>
<evidence type="ECO:0000313" key="4">
    <source>
        <dbReference type="EMBL" id="RXK53836.1"/>
    </source>
</evidence>
<dbReference type="InterPro" id="IPR019734">
    <property type="entry name" value="TPR_rpt"/>
</dbReference>
<accession>A0A4V1M655</accession>
<dbReference type="Pfam" id="PF13432">
    <property type="entry name" value="TPR_16"/>
    <property type="match status" value="1"/>
</dbReference>
<organism evidence="4 5">
    <name type="scientific">Oleiharenicola lentus</name>
    <dbReference type="NCBI Taxonomy" id="2508720"/>
    <lineage>
        <taxon>Bacteria</taxon>
        <taxon>Pseudomonadati</taxon>
        <taxon>Verrucomicrobiota</taxon>
        <taxon>Opitutia</taxon>
        <taxon>Opitutales</taxon>
        <taxon>Opitutaceae</taxon>
        <taxon>Oleiharenicola</taxon>
    </lineage>
</organism>
<proteinExistence type="predicted"/>
<evidence type="ECO:0000256" key="2">
    <source>
        <dbReference type="ARBA" id="ARBA00022803"/>
    </source>
</evidence>
<evidence type="ECO:0000313" key="5">
    <source>
        <dbReference type="Proteomes" id="UP000290218"/>
    </source>
</evidence>
<feature type="repeat" description="TPR" evidence="3">
    <location>
        <begin position="137"/>
        <end position="170"/>
    </location>
</feature>
<dbReference type="OrthoDB" id="185944at2"/>
<sequence>MPRLRSPLLIASALLLTAAGGLVWSRQSESRQWARARPALPATVGDSAPGLDARLAACAARFASWPADRVALAEFAQLCQANGRLAEAMQAYEALLLVDPDEARWPHLLASLLTGYGRHADALPLLERAATLAPNQPIVWLRLGEVRLKSNRPDEAVAAFTTVLKLKPGDPHALFGLARCDLQSGRLTAARSRLQEAVAADPALPGAQSLLATVWERLGNPAAAEAARRRVSGDGRYTEAPDPWAVDLAAHGHDPYALLVAASALSSDGQPRSALPLLARALTLAPQDARLHRQLGNTHVRLGDLSFARAPLERALTLAPGDEKIRTDLLNLLRELKDSPAAEQVVLDGLTACPDSNAFRFEAGLIAARAGRNEEAIARFTEVWTRESGLTAAPCELAATYFAAGREAEGAAVLEKLAAQHPDDAGVLTLLVRRGISTRDPRTGDWLRRAQTASRPPPLLAELRQAYFARFGVMP</sequence>
<dbReference type="SUPFAM" id="SSF48452">
    <property type="entry name" value="TPR-like"/>
    <property type="match status" value="2"/>
</dbReference>
<protein>
    <submittedName>
        <fullName evidence="4">Tetratricopeptide repeat protein</fullName>
    </submittedName>
</protein>
<dbReference type="Proteomes" id="UP000290218">
    <property type="component" value="Unassembled WGS sequence"/>
</dbReference>
<dbReference type="InterPro" id="IPR011990">
    <property type="entry name" value="TPR-like_helical_dom_sf"/>
</dbReference>
<evidence type="ECO:0000256" key="1">
    <source>
        <dbReference type="ARBA" id="ARBA00022737"/>
    </source>
</evidence>
<dbReference type="PROSITE" id="PS50005">
    <property type="entry name" value="TPR"/>
    <property type="match status" value="2"/>
</dbReference>
<comment type="caution">
    <text evidence="4">The sequence shown here is derived from an EMBL/GenBank/DDBJ whole genome shotgun (WGS) entry which is preliminary data.</text>
</comment>
<feature type="repeat" description="TPR" evidence="3">
    <location>
        <begin position="289"/>
        <end position="322"/>
    </location>
</feature>
<dbReference type="Pfam" id="PF13181">
    <property type="entry name" value="TPR_8"/>
    <property type="match status" value="1"/>
</dbReference>
<evidence type="ECO:0000256" key="3">
    <source>
        <dbReference type="PROSITE-ProRule" id="PRU00339"/>
    </source>
</evidence>
<dbReference type="SMART" id="SM00028">
    <property type="entry name" value="TPR"/>
    <property type="match status" value="6"/>
</dbReference>
<gene>
    <name evidence="4" type="ORF">ESB00_19330</name>
</gene>
<dbReference type="Pfam" id="PF13428">
    <property type="entry name" value="TPR_14"/>
    <property type="match status" value="1"/>
</dbReference>
<dbReference type="PANTHER" id="PTHR45586:SF1">
    <property type="entry name" value="LIPOPOLYSACCHARIDE ASSEMBLY PROTEIN B"/>
    <property type="match status" value="1"/>
</dbReference>
<dbReference type="AlphaFoldDB" id="A0A4V1M655"/>
<keyword evidence="1" id="KW-0677">Repeat</keyword>
<reference evidence="4 5" key="1">
    <citation type="submission" date="2019-01" db="EMBL/GenBank/DDBJ databases">
        <title>Lacunisphaera sp. strain TWA-58.</title>
        <authorList>
            <person name="Chen W.-M."/>
        </authorList>
    </citation>
    <scope>NUCLEOTIDE SEQUENCE [LARGE SCALE GENOMIC DNA]</scope>
    <source>
        <strain evidence="4 5">TWA-58</strain>
    </source>
</reference>
<keyword evidence="5" id="KW-1185">Reference proteome</keyword>
<dbReference type="Gene3D" id="1.25.40.10">
    <property type="entry name" value="Tetratricopeptide repeat domain"/>
    <property type="match status" value="2"/>
</dbReference>
<dbReference type="InterPro" id="IPR051012">
    <property type="entry name" value="CellSynth/LPSAsmb/PSIAsmb"/>
</dbReference>
<dbReference type="EMBL" id="SDHX01000002">
    <property type="protein sequence ID" value="RXK53836.1"/>
    <property type="molecule type" value="Genomic_DNA"/>
</dbReference>
<name>A0A4V1M655_9BACT</name>